<feature type="chain" id="PRO_5025355683" description="Secreted protein" evidence="1">
    <location>
        <begin position="19"/>
        <end position="77"/>
    </location>
</feature>
<evidence type="ECO:0000313" key="3">
    <source>
        <dbReference type="Proteomes" id="UP000429607"/>
    </source>
</evidence>
<name>A0A6A3LTL3_9STRA</name>
<evidence type="ECO:0008006" key="4">
    <source>
        <dbReference type="Google" id="ProtNLM"/>
    </source>
</evidence>
<proteinExistence type="predicted"/>
<dbReference type="EMBL" id="QXFV01000880">
    <property type="protein sequence ID" value="KAE9022599.1"/>
    <property type="molecule type" value="Genomic_DNA"/>
</dbReference>
<accession>A0A6A3LTL3</accession>
<dbReference type="Proteomes" id="UP000429607">
    <property type="component" value="Unassembled WGS sequence"/>
</dbReference>
<evidence type="ECO:0000256" key="1">
    <source>
        <dbReference type="SAM" id="SignalP"/>
    </source>
</evidence>
<sequence length="77" mass="7957">MCMHWLCTSSACLSSLSSLTILDPSLSEDNASLMESIMLITSKISLSGMFAIAELNQADHLMLGGGGSGFAMTGGVL</sequence>
<evidence type="ECO:0000313" key="2">
    <source>
        <dbReference type="EMBL" id="KAE9022599.1"/>
    </source>
</evidence>
<protein>
    <recommendedName>
        <fullName evidence="4">Secreted protein</fullName>
    </recommendedName>
</protein>
<reference evidence="2 3" key="1">
    <citation type="submission" date="2018-09" db="EMBL/GenBank/DDBJ databases">
        <title>Genomic investigation of the strawberry pathogen Phytophthora fragariae indicates pathogenicity is determined by transcriptional variation in three key races.</title>
        <authorList>
            <person name="Adams T.M."/>
            <person name="Armitage A.D."/>
            <person name="Sobczyk M.K."/>
            <person name="Bates H.J."/>
            <person name="Dunwell J.M."/>
            <person name="Nellist C.F."/>
            <person name="Harrison R.J."/>
        </authorList>
    </citation>
    <scope>NUCLEOTIDE SEQUENCE [LARGE SCALE GENOMIC DNA]</scope>
    <source>
        <strain evidence="2 3">SCRP249</strain>
    </source>
</reference>
<organism evidence="2 3">
    <name type="scientific">Phytophthora rubi</name>
    <dbReference type="NCBI Taxonomy" id="129364"/>
    <lineage>
        <taxon>Eukaryota</taxon>
        <taxon>Sar</taxon>
        <taxon>Stramenopiles</taxon>
        <taxon>Oomycota</taxon>
        <taxon>Peronosporomycetes</taxon>
        <taxon>Peronosporales</taxon>
        <taxon>Peronosporaceae</taxon>
        <taxon>Phytophthora</taxon>
    </lineage>
</organism>
<gene>
    <name evidence="2" type="ORF">PR001_g13111</name>
</gene>
<feature type="signal peptide" evidence="1">
    <location>
        <begin position="1"/>
        <end position="18"/>
    </location>
</feature>
<comment type="caution">
    <text evidence="2">The sequence shown here is derived from an EMBL/GenBank/DDBJ whole genome shotgun (WGS) entry which is preliminary data.</text>
</comment>
<dbReference type="AlphaFoldDB" id="A0A6A3LTL3"/>
<keyword evidence="1" id="KW-0732">Signal</keyword>